<dbReference type="InterPro" id="IPR037883">
    <property type="entry name" value="Knr4/Smi1-like_sf"/>
</dbReference>
<sequence length="390" mass="41945">AIFPKLTAKEGWKTSVLSLQPGAPAWRQNLAPSYLTPKSGESPAPTRRPERTAPPPEIASSVAPPLSPTRPLAARWRAPAPPARRAKDTVPAPERRRAGAGGARHVRHLETTATRGVAPGPPRPSLQAQAGLAARHRGPPPLARPAPAGRKGPGGGVALSRRRGVARPPGPRVRAPHGTTTPRAAGAPHLRLAALSGAEHYNSRRAVNWTAELLGRCPAVPPTPLARCVPAAAPAARGAGTRVMEETPPPGCSKPHLEKLTLGITRILESSPGVTDVTIIEKPPAERHMISSWEQKNNCMLPEDVKNFYLMTNGFHMTWSVKLDEHTIPLGSMVINSISKLTQLNQSSVYSLPNAPTLADLEDDALEGWHHEEQYQRRLNEPKVTIFHMD</sequence>
<dbReference type="GeneTree" id="ENSGT00390000018344"/>
<evidence type="ECO:0000313" key="3">
    <source>
        <dbReference type="Proteomes" id="UP000823872"/>
    </source>
</evidence>
<dbReference type="PANTHER" id="PTHR31854">
    <property type="entry name" value="TUBULIN POLYGLUTAMYLASE COMPLEX SUBUNIT 2"/>
    <property type="match status" value="1"/>
</dbReference>
<reference evidence="2" key="3">
    <citation type="submission" date="2025-09" db="UniProtKB">
        <authorList>
            <consortium name="Ensembl"/>
        </authorList>
    </citation>
    <scope>IDENTIFICATION</scope>
    <source>
        <strain evidence="2">breed Abyssinian</strain>
    </source>
</reference>
<organism evidence="2 3">
    <name type="scientific">Felis catus</name>
    <name type="common">Cat</name>
    <name type="synonym">Felis silvestris catus</name>
    <dbReference type="NCBI Taxonomy" id="9685"/>
    <lineage>
        <taxon>Eukaryota</taxon>
        <taxon>Metazoa</taxon>
        <taxon>Chordata</taxon>
        <taxon>Craniata</taxon>
        <taxon>Vertebrata</taxon>
        <taxon>Euteleostomi</taxon>
        <taxon>Mammalia</taxon>
        <taxon>Eutheria</taxon>
        <taxon>Laurasiatheria</taxon>
        <taxon>Carnivora</taxon>
        <taxon>Feliformia</taxon>
        <taxon>Felidae</taxon>
        <taxon>Felinae</taxon>
        <taxon>Felis</taxon>
    </lineage>
</organism>
<name>A0ABI7XCU7_FELCA</name>
<reference evidence="2 3" key="1">
    <citation type="submission" date="2021-02" db="EMBL/GenBank/DDBJ databases">
        <title>Safari Cat Assemblies.</title>
        <authorList>
            <person name="Bredemeyer K.R."/>
            <person name="Murphy W.J."/>
        </authorList>
    </citation>
    <scope>NUCLEOTIDE SEQUENCE [LARGE SCALE GENOMIC DNA]</scope>
</reference>
<accession>A0ABI7XCU7</accession>
<dbReference type="SUPFAM" id="SSF160631">
    <property type="entry name" value="SMI1/KNR4-like"/>
    <property type="match status" value="1"/>
</dbReference>
<protein>
    <submittedName>
        <fullName evidence="2">Tubulin polyglutamylase complex subunit 2</fullName>
    </submittedName>
</protein>
<gene>
    <name evidence="2" type="primary">TPGS2</name>
</gene>
<dbReference type="Proteomes" id="UP000823872">
    <property type="component" value="Chromosome D3"/>
</dbReference>
<dbReference type="InterPro" id="IPR039231">
    <property type="entry name" value="TPGS2"/>
</dbReference>
<reference evidence="2" key="2">
    <citation type="submission" date="2025-08" db="UniProtKB">
        <authorList>
            <consortium name="Ensembl"/>
        </authorList>
    </citation>
    <scope>IDENTIFICATION</scope>
    <source>
        <strain evidence="2">breed Abyssinian</strain>
    </source>
</reference>
<evidence type="ECO:0000256" key="1">
    <source>
        <dbReference type="SAM" id="MobiDB-lite"/>
    </source>
</evidence>
<evidence type="ECO:0000313" key="2">
    <source>
        <dbReference type="Ensembl" id="ENSFCTP00005020363.1"/>
    </source>
</evidence>
<feature type="compositionally biased region" description="Basic and acidic residues" evidence="1">
    <location>
        <begin position="85"/>
        <end position="97"/>
    </location>
</feature>
<dbReference type="PANTHER" id="PTHR31854:SF2">
    <property type="entry name" value="TUBULIN POLYGLUTAMYLASE COMPLEX SUBUNIT 2"/>
    <property type="match status" value="1"/>
</dbReference>
<dbReference type="Ensembl" id="ENSFCTT00005031011.1">
    <property type="protein sequence ID" value="ENSFCTP00005020363.1"/>
    <property type="gene ID" value="ENSFCTG00005011087.1"/>
</dbReference>
<proteinExistence type="predicted"/>
<keyword evidence="3" id="KW-1185">Reference proteome</keyword>
<feature type="compositionally biased region" description="Low complexity" evidence="1">
    <location>
        <begin position="69"/>
        <end position="78"/>
    </location>
</feature>
<feature type="region of interest" description="Disordered" evidence="1">
    <location>
        <begin position="23"/>
        <end position="188"/>
    </location>
</feature>